<evidence type="ECO:0000259" key="5">
    <source>
        <dbReference type="PROSITE" id="PS50303"/>
    </source>
</evidence>
<dbReference type="GO" id="GO:0010608">
    <property type="term" value="P:post-transcriptional regulation of gene expression"/>
    <property type="evidence" value="ECO:0007669"/>
    <property type="project" value="TreeGrafter"/>
</dbReference>
<comment type="caution">
    <text evidence="6">The sequence shown here is derived from an EMBL/GenBank/DDBJ whole genome shotgun (WGS) entry which is preliminary data.</text>
</comment>
<dbReference type="Pfam" id="PF00806">
    <property type="entry name" value="PUF"/>
    <property type="match status" value="6"/>
</dbReference>
<dbReference type="PROSITE" id="PS50302">
    <property type="entry name" value="PUM"/>
    <property type="match status" value="8"/>
</dbReference>
<feature type="compositionally biased region" description="Gly residues" evidence="4">
    <location>
        <begin position="578"/>
        <end position="589"/>
    </location>
</feature>
<evidence type="ECO:0000256" key="3">
    <source>
        <dbReference type="PROSITE-ProRule" id="PRU00317"/>
    </source>
</evidence>
<feature type="region of interest" description="Disordered" evidence="4">
    <location>
        <begin position="64"/>
        <end position="91"/>
    </location>
</feature>
<feature type="compositionally biased region" description="Polar residues" evidence="4">
    <location>
        <begin position="168"/>
        <end position="198"/>
    </location>
</feature>
<dbReference type="Proteomes" id="UP000243723">
    <property type="component" value="Unassembled WGS sequence"/>
</dbReference>
<evidence type="ECO:0000256" key="1">
    <source>
        <dbReference type="ARBA" id="ARBA00022737"/>
    </source>
</evidence>
<dbReference type="AlphaFoldDB" id="A0A2P7ZAE9"/>
<feature type="domain" description="PUM-HD" evidence="5">
    <location>
        <begin position="617"/>
        <end position="954"/>
    </location>
</feature>
<feature type="repeat" description="Pumilio" evidence="3">
    <location>
        <begin position="819"/>
        <end position="854"/>
    </location>
</feature>
<feature type="repeat" description="Pumilio" evidence="3">
    <location>
        <begin position="891"/>
        <end position="928"/>
    </location>
</feature>
<dbReference type="PROSITE" id="PS50303">
    <property type="entry name" value="PUM_HD"/>
    <property type="match status" value="1"/>
</dbReference>
<dbReference type="STRING" id="40998.A0A2P7ZAE9"/>
<dbReference type="InterPro" id="IPR001313">
    <property type="entry name" value="Pumilio_RNA-bd_rpt"/>
</dbReference>
<dbReference type="InterPro" id="IPR011989">
    <property type="entry name" value="ARM-like"/>
</dbReference>
<dbReference type="InterPro" id="IPR016024">
    <property type="entry name" value="ARM-type_fold"/>
</dbReference>
<reference evidence="6 7" key="1">
    <citation type="submission" date="2017-05" db="EMBL/GenBank/DDBJ databases">
        <title>Draft genome sequence of Elsinoe australis.</title>
        <authorList>
            <person name="Cheng Q."/>
        </authorList>
    </citation>
    <scope>NUCLEOTIDE SEQUENCE [LARGE SCALE GENOMIC DNA]</scope>
    <source>
        <strain evidence="6 7">NL1</strain>
    </source>
</reference>
<keyword evidence="7" id="KW-1185">Reference proteome</keyword>
<sequence length="1078" mass="117285">MAFPPRTSGERPKSLVFRTPDEGSNFYQYPTPLSPIRNIASRGPNQPQTSNDVRNSLQRRFTTNALPSLAPIGEKRQPNGQVDGQSHGYNNNRMSMTEKRARQYEALLAQQRRIQAEMAMIDPETRREVDEAQALQQDINLFTAGGLLDPGTPPGDNLISHPQMGPPNYTNRFSTSTLASPGFSARQSRSGSQMTSPPSEYANPYFPNQNLPSQSVPNSQRNSDHEESDDDYNFTFTNVRHKAGANPNRNSMPVNSNFSITSFSPNLNPVNGTSFPFGDDEGRKSKRSSAILTASPDSKTFLALHQTDDKFPILVRRGTDTVAAFSGPVTPLEMSEDSGQDYPRTDRSIAARHRQSLPPSAIRNSATFEGISLDSILSDAATVKNTAANRRSMEVKFSGLGGEPKRPGLLVSPQKNGANGNPKVSSSYSTNDIPTLKSINSITHDSKNNSAVQTPSEEIPQPSQNQSANFSKPLPPGPPSNQSQSYFGQEPENPYRAPPNAKQAVPVYTGQNMFQDAIAGAASPQNATSPYANQAQYQNGGGFNMDNISNAFGGMNVAGNRSSHQSQWSQSPPFQQGGYAGYQGYGPAGGNRYADGLGYSNQSRRPHRDSKLYSNAPRGNSFDRFAGSNPIMHARLADLKGEIYGLCKDQHGCRFLQKKLEERTPENIRLIFEETLPHVVELMTDPFGNYLCQKLLEYANDEQRTALVEAASQYMVKIALNQHGTRALQKMIEFVNSPDQIQLVTEALQNEVVQLIQDLNGNHVIQKCLNHLKQQDVQFIVNAVCHHVVTVGTHRHGCCVLQRCVDHASGKQKGQLVGSITQNVFALVQDPFGNYVVQYILDLGEPTFTEPLCQRMVGSVSALARQKFSSNVIEKGLRTASDELRRQLVQEMINSAELQRMLRDSFANYVVQTAMDYADDDQKAALIDEIRPLMPAIRHTPHGRRIGTKIQEYDQMNGNGGLASYNPAANNTIYGLAGDAGVRPHFPQQNLGQHNMGYGGPPAQPPAPQFGGFAGPGASAGNGGYGGPGGPVGNGGFAGPGAPVGNGGYPFSNGNGRFPAWPQMQRGGPAPPHNANPF</sequence>
<feature type="region of interest" description="Disordered" evidence="4">
    <location>
        <begin position="556"/>
        <end position="619"/>
    </location>
</feature>
<dbReference type="InterPro" id="IPR033712">
    <property type="entry name" value="Pumilio_RNA-bd"/>
</dbReference>
<feature type="repeat" description="Pumilio" evidence="3">
    <location>
        <begin position="638"/>
        <end position="673"/>
    </location>
</feature>
<dbReference type="OrthoDB" id="668540at2759"/>
<feature type="repeat" description="Pumilio" evidence="3">
    <location>
        <begin position="855"/>
        <end position="890"/>
    </location>
</feature>
<dbReference type="GO" id="GO:0003729">
    <property type="term" value="F:mRNA binding"/>
    <property type="evidence" value="ECO:0007669"/>
    <property type="project" value="TreeGrafter"/>
</dbReference>
<protein>
    <submittedName>
        <fullName evidence="6">Pumilio domain-containing protein isoform B</fullName>
    </submittedName>
</protein>
<comment type="function">
    <text evidence="2">RNA-binding nucleolar protein required for pre-rRNA processing. Involved in production of 18S rRNA and assembly of small ribosomal subunit.</text>
</comment>
<dbReference type="CDD" id="cd07920">
    <property type="entry name" value="Pumilio"/>
    <property type="match status" value="1"/>
</dbReference>
<proteinExistence type="predicted"/>
<feature type="compositionally biased region" description="Low complexity" evidence="4">
    <location>
        <begin position="145"/>
        <end position="156"/>
    </location>
</feature>
<gene>
    <name evidence="6" type="ORF">B9Z65_2332</name>
</gene>
<feature type="compositionally biased region" description="Polar residues" evidence="4">
    <location>
        <begin position="78"/>
        <end position="91"/>
    </location>
</feature>
<feature type="compositionally biased region" description="Low complexity" evidence="4">
    <location>
        <begin position="562"/>
        <end position="577"/>
    </location>
</feature>
<evidence type="ECO:0000313" key="6">
    <source>
        <dbReference type="EMBL" id="PSK45192.1"/>
    </source>
</evidence>
<feature type="region of interest" description="Disordered" evidence="4">
    <location>
        <begin position="397"/>
        <end position="502"/>
    </location>
</feature>
<feature type="compositionally biased region" description="Polar residues" evidence="4">
    <location>
        <begin position="413"/>
        <end position="470"/>
    </location>
</feature>
<dbReference type="SUPFAM" id="SSF48371">
    <property type="entry name" value="ARM repeat"/>
    <property type="match status" value="1"/>
</dbReference>
<evidence type="ECO:0000256" key="2">
    <source>
        <dbReference type="ARBA" id="ARBA00024893"/>
    </source>
</evidence>
<feature type="region of interest" description="Disordered" evidence="4">
    <location>
        <begin position="1"/>
        <end position="52"/>
    </location>
</feature>
<feature type="region of interest" description="Disordered" evidence="4">
    <location>
        <begin position="145"/>
        <end position="232"/>
    </location>
</feature>
<feature type="compositionally biased region" description="Polar residues" evidence="4">
    <location>
        <begin position="206"/>
        <end position="221"/>
    </location>
</feature>
<feature type="repeat" description="Pumilio" evidence="3">
    <location>
        <begin position="710"/>
        <end position="745"/>
    </location>
</feature>
<dbReference type="InterPro" id="IPR033133">
    <property type="entry name" value="PUM-HD"/>
</dbReference>
<dbReference type="FunFam" id="1.25.10.10:FF:000237">
    <property type="entry name" value="Pumilio homolog 9"/>
    <property type="match status" value="1"/>
</dbReference>
<keyword evidence="1" id="KW-0677">Repeat</keyword>
<feature type="repeat" description="Pumilio" evidence="3">
    <location>
        <begin position="747"/>
        <end position="782"/>
    </location>
</feature>
<dbReference type="Gene3D" id="1.25.10.10">
    <property type="entry name" value="Leucine-rich Repeat Variant"/>
    <property type="match status" value="1"/>
</dbReference>
<dbReference type="EMBL" id="NHZQ01000251">
    <property type="protein sequence ID" value="PSK45192.1"/>
    <property type="molecule type" value="Genomic_DNA"/>
</dbReference>
<name>A0A2P7ZAE9_9PEZI</name>
<dbReference type="SMART" id="SM00025">
    <property type="entry name" value="Pumilio"/>
    <property type="match status" value="8"/>
</dbReference>
<dbReference type="Pfam" id="PF22493">
    <property type="entry name" value="PUF_NOP9"/>
    <property type="match status" value="1"/>
</dbReference>
<feature type="repeat" description="Pumilio" evidence="3">
    <location>
        <begin position="783"/>
        <end position="818"/>
    </location>
</feature>
<feature type="repeat" description="Pumilio" evidence="3">
    <location>
        <begin position="674"/>
        <end position="709"/>
    </location>
</feature>
<dbReference type="GO" id="GO:0005737">
    <property type="term" value="C:cytoplasm"/>
    <property type="evidence" value="ECO:0007669"/>
    <property type="project" value="TreeGrafter"/>
</dbReference>
<accession>A0A2P7ZAE9</accession>
<organism evidence="6 7">
    <name type="scientific">Elsinoe australis</name>
    <dbReference type="NCBI Taxonomy" id="40998"/>
    <lineage>
        <taxon>Eukaryota</taxon>
        <taxon>Fungi</taxon>
        <taxon>Dikarya</taxon>
        <taxon>Ascomycota</taxon>
        <taxon>Pezizomycotina</taxon>
        <taxon>Dothideomycetes</taxon>
        <taxon>Dothideomycetidae</taxon>
        <taxon>Myriangiales</taxon>
        <taxon>Elsinoaceae</taxon>
        <taxon>Elsinoe</taxon>
    </lineage>
</organism>
<dbReference type="PANTHER" id="PTHR12537">
    <property type="entry name" value="RNA BINDING PROTEIN PUMILIO-RELATED"/>
    <property type="match status" value="1"/>
</dbReference>
<feature type="compositionally biased region" description="Polar residues" evidence="4">
    <location>
        <begin position="43"/>
        <end position="52"/>
    </location>
</feature>
<evidence type="ECO:0000256" key="4">
    <source>
        <dbReference type="SAM" id="MobiDB-lite"/>
    </source>
</evidence>
<feature type="compositionally biased region" description="Pro residues" evidence="4">
    <location>
        <begin position="1069"/>
        <end position="1078"/>
    </location>
</feature>
<dbReference type="PANTHER" id="PTHR12537:SF13">
    <property type="entry name" value="PUMILIO HOMOLOGY DOMAIN FAMILY MEMBER 4"/>
    <property type="match status" value="1"/>
</dbReference>
<feature type="region of interest" description="Disordered" evidence="4">
    <location>
        <begin position="1048"/>
        <end position="1078"/>
    </location>
</feature>
<evidence type="ECO:0000313" key="7">
    <source>
        <dbReference type="Proteomes" id="UP000243723"/>
    </source>
</evidence>